<dbReference type="Gene3D" id="3.40.50.300">
    <property type="entry name" value="P-loop containing nucleotide triphosphate hydrolases"/>
    <property type="match status" value="1"/>
</dbReference>
<evidence type="ECO:0000313" key="7">
    <source>
        <dbReference type="Proteomes" id="UP000643403"/>
    </source>
</evidence>
<proteinExistence type="inferred from homology"/>
<dbReference type="GO" id="GO:0005524">
    <property type="term" value="F:ATP binding"/>
    <property type="evidence" value="ECO:0007669"/>
    <property type="project" value="UniProtKB-KW"/>
</dbReference>
<dbReference type="InterPro" id="IPR015860">
    <property type="entry name" value="ABC_transpr_TagH-like"/>
</dbReference>
<comment type="caution">
    <text evidence="6">The sequence shown here is derived from an EMBL/GenBank/DDBJ whole genome shotgun (WGS) entry which is preliminary data.</text>
</comment>
<dbReference type="EMBL" id="BMXY01000004">
    <property type="protein sequence ID" value="GGZ70788.1"/>
    <property type="molecule type" value="Genomic_DNA"/>
</dbReference>
<dbReference type="InterPro" id="IPR027417">
    <property type="entry name" value="P-loop_NTPase"/>
</dbReference>
<evidence type="ECO:0000313" key="6">
    <source>
        <dbReference type="EMBL" id="GGZ70788.1"/>
    </source>
</evidence>
<organism evidence="6 7">
    <name type="scientific">Cognatilysobacter xinjiangensis</name>
    <dbReference type="NCBI Taxonomy" id="546892"/>
    <lineage>
        <taxon>Bacteria</taxon>
        <taxon>Pseudomonadati</taxon>
        <taxon>Pseudomonadota</taxon>
        <taxon>Gammaproteobacteria</taxon>
        <taxon>Lysobacterales</taxon>
        <taxon>Lysobacteraceae</taxon>
        <taxon>Cognatilysobacter</taxon>
    </lineage>
</organism>
<gene>
    <name evidence="6" type="primary">wzt</name>
    <name evidence="6" type="ORF">GCM10008101_26430</name>
</gene>
<keyword evidence="2" id="KW-0813">Transport</keyword>
<dbReference type="Pfam" id="PF00005">
    <property type="entry name" value="ABC_tran"/>
    <property type="match status" value="1"/>
</dbReference>
<dbReference type="Gene3D" id="2.70.50.60">
    <property type="entry name" value="abc- transporter (atp binding component) like domain"/>
    <property type="match status" value="1"/>
</dbReference>
<dbReference type="PANTHER" id="PTHR46743">
    <property type="entry name" value="TEICHOIC ACIDS EXPORT ATP-BINDING PROTEIN TAGH"/>
    <property type="match status" value="1"/>
</dbReference>
<dbReference type="Pfam" id="PF14524">
    <property type="entry name" value="Wzt_C"/>
    <property type="match status" value="1"/>
</dbReference>
<evidence type="ECO:0000256" key="1">
    <source>
        <dbReference type="ARBA" id="ARBA00005417"/>
    </source>
</evidence>
<name>A0ABQ3C715_9GAMM</name>
<evidence type="ECO:0000256" key="3">
    <source>
        <dbReference type="ARBA" id="ARBA00022741"/>
    </source>
</evidence>
<comment type="similarity">
    <text evidence="1">Belongs to the ABC transporter superfamily.</text>
</comment>
<dbReference type="PROSITE" id="PS50893">
    <property type="entry name" value="ABC_TRANSPORTER_2"/>
    <property type="match status" value="1"/>
</dbReference>
<dbReference type="PANTHER" id="PTHR46743:SF2">
    <property type="entry name" value="TEICHOIC ACIDS EXPORT ATP-BINDING PROTEIN TAGH"/>
    <property type="match status" value="1"/>
</dbReference>
<evidence type="ECO:0000256" key="2">
    <source>
        <dbReference type="ARBA" id="ARBA00022448"/>
    </source>
</evidence>
<keyword evidence="3" id="KW-0547">Nucleotide-binding</keyword>
<keyword evidence="4 6" id="KW-0067">ATP-binding</keyword>
<dbReference type="CDD" id="cd10147">
    <property type="entry name" value="Wzt_C-like"/>
    <property type="match status" value="1"/>
</dbReference>
<accession>A0ABQ3C715</accession>
<dbReference type="InterPro" id="IPR050683">
    <property type="entry name" value="Bact_Polysacc_Export_ATP-bd"/>
</dbReference>
<sequence>MSDSLNPTPARDAIAIRVADVSKTYRMWATPSSRLLVPLMLRSAGVMGRIFPAAGQRLAARGHARMHTHTALSDISFELKRGEALGIIGLNGSGKSTLLQIIAGVLPPSQGAVEIHGRVAALLELGSGFNPELSGRENVFINGAILGLDRARIQAVLDDIVAFADIGDYIDEPVKTYSSGMALRLAFAVQVHTEPDILIVDEALAVGDAAFQAKAMARIDEILSRGTTLLFVGHDLNAVKAFCHRAMLLESGRIALSGLPDEVITEYLHRTHRRALEAKLRPGAGAAVARLDDGYGLDTACVVGAAINDVDHATVGYGQTLEVRLDVRLGPDVEHPGVIFDILDAKGLQLTGRRIMLPRVASLMMLQVRIEFDALFQQGIYRIRSRVIDAPELDRTTVLSRQEGRLSFEVVDDSRSLFTGIFPVPMQVHF</sequence>
<protein>
    <submittedName>
        <fullName evidence="6">ABC transporter ATP-binding protein</fullName>
    </submittedName>
</protein>
<dbReference type="InterPro" id="IPR029439">
    <property type="entry name" value="Wzt_C"/>
</dbReference>
<dbReference type="InterPro" id="IPR003593">
    <property type="entry name" value="AAA+_ATPase"/>
</dbReference>
<dbReference type="RefSeq" id="WP_189450758.1">
    <property type="nucleotide sequence ID" value="NZ_BMXY01000004.1"/>
</dbReference>
<dbReference type="SMART" id="SM00382">
    <property type="entry name" value="AAA"/>
    <property type="match status" value="1"/>
</dbReference>
<dbReference type="Proteomes" id="UP000643403">
    <property type="component" value="Unassembled WGS sequence"/>
</dbReference>
<dbReference type="InterPro" id="IPR003439">
    <property type="entry name" value="ABC_transporter-like_ATP-bd"/>
</dbReference>
<evidence type="ECO:0000256" key="4">
    <source>
        <dbReference type="ARBA" id="ARBA00022840"/>
    </source>
</evidence>
<dbReference type="SUPFAM" id="SSF52540">
    <property type="entry name" value="P-loop containing nucleoside triphosphate hydrolases"/>
    <property type="match status" value="1"/>
</dbReference>
<feature type="domain" description="ABC transporter" evidence="5">
    <location>
        <begin position="41"/>
        <end position="276"/>
    </location>
</feature>
<reference evidence="7" key="1">
    <citation type="journal article" date="2019" name="Int. J. Syst. Evol. Microbiol.">
        <title>The Global Catalogue of Microorganisms (GCM) 10K type strain sequencing project: providing services to taxonomists for standard genome sequencing and annotation.</title>
        <authorList>
            <consortium name="The Broad Institute Genomics Platform"/>
            <consortium name="The Broad Institute Genome Sequencing Center for Infectious Disease"/>
            <person name="Wu L."/>
            <person name="Ma J."/>
        </authorList>
    </citation>
    <scope>NUCLEOTIDE SEQUENCE [LARGE SCALE GENOMIC DNA]</scope>
    <source>
        <strain evidence="7">KCTC 22558</strain>
    </source>
</reference>
<dbReference type="CDD" id="cd03220">
    <property type="entry name" value="ABC_KpsT_Wzt"/>
    <property type="match status" value="1"/>
</dbReference>
<evidence type="ECO:0000259" key="5">
    <source>
        <dbReference type="PROSITE" id="PS50893"/>
    </source>
</evidence>
<keyword evidence="7" id="KW-1185">Reference proteome</keyword>